<dbReference type="Proteomes" id="UP000701702">
    <property type="component" value="Unassembled WGS sequence"/>
</dbReference>
<keyword evidence="4" id="KW-1185">Reference proteome</keyword>
<reference evidence="3 4" key="1">
    <citation type="submission" date="2021-08" db="EMBL/GenBank/DDBJ databases">
        <authorList>
            <person name="Peeters C."/>
        </authorList>
    </citation>
    <scope>NUCLEOTIDE SEQUENCE [LARGE SCALE GENOMIC DNA]</scope>
    <source>
        <strain evidence="3 4">LMG 23994</strain>
    </source>
</reference>
<dbReference type="Gene3D" id="3.40.190.10">
    <property type="entry name" value="Periplasmic binding protein-like II"/>
    <property type="match status" value="1"/>
</dbReference>
<dbReference type="Pfam" id="PF03401">
    <property type="entry name" value="TctC"/>
    <property type="match status" value="1"/>
</dbReference>
<keyword evidence="2" id="KW-0732">Signal</keyword>
<dbReference type="Gene3D" id="3.40.190.150">
    <property type="entry name" value="Bordetella uptake gene, domain 1"/>
    <property type="match status" value="1"/>
</dbReference>
<dbReference type="PANTHER" id="PTHR42928:SF5">
    <property type="entry name" value="BLR1237 PROTEIN"/>
    <property type="match status" value="1"/>
</dbReference>
<feature type="signal peptide" evidence="2">
    <location>
        <begin position="1"/>
        <end position="19"/>
    </location>
</feature>
<feature type="chain" id="PRO_5047318199" description="Twin-arginine translocation pathway signal" evidence="2">
    <location>
        <begin position="20"/>
        <end position="334"/>
    </location>
</feature>
<organism evidence="3 4">
    <name type="scientific">Cupriavidus pinatubonensis</name>
    <dbReference type="NCBI Taxonomy" id="248026"/>
    <lineage>
        <taxon>Bacteria</taxon>
        <taxon>Pseudomonadati</taxon>
        <taxon>Pseudomonadota</taxon>
        <taxon>Betaproteobacteria</taxon>
        <taxon>Burkholderiales</taxon>
        <taxon>Burkholderiaceae</taxon>
        <taxon>Cupriavidus</taxon>
    </lineage>
</organism>
<accession>A0ABN7YLM5</accession>
<dbReference type="RefSeq" id="WP_224002482.1">
    <property type="nucleotide sequence ID" value="NZ_CAJZAF010000012.1"/>
</dbReference>
<evidence type="ECO:0008006" key="5">
    <source>
        <dbReference type="Google" id="ProtNLM"/>
    </source>
</evidence>
<proteinExistence type="inferred from homology"/>
<protein>
    <recommendedName>
        <fullName evidence="5">Twin-arginine translocation pathway signal</fullName>
    </recommendedName>
</protein>
<dbReference type="EMBL" id="CAJZAF010000012">
    <property type="protein sequence ID" value="CAG9173081.1"/>
    <property type="molecule type" value="Genomic_DNA"/>
</dbReference>
<dbReference type="PANTHER" id="PTHR42928">
    <property type="entry name" value="TRICARBOXYLATE-BINDING PROTEIN"/>
    <property type="match status" value="1"/>
</dbReference>
<dbReference type="InterPro" id="IPR005064">
    <property type="entry name" value="BUG"/>
</dbReference>
<sequence>MIELSTLLRRCAGAGIALAAVAMAVAGGTATAASPAWPQKPVSVVVPFPAGGSTDTIARMLAVPLNEKLGQPFVIDNRPGATGAIGATFVKRAPADGYTMMVASIGVYAVNPFLQKNLGYDPAKDFDLLTVAVRAPNVLVANPNFPAKTLQELVSYMKKNPGKVSFATSGAGSSDHLTAALFWQKSATEGLHVPYKGGAPAISDLLAGQVDVSFQNINAVLQHIRSGKLRALAVTSDKRAAVLPNVPTMAEGGVKDVEVYSWQGVAAPRGLPADVKSRLHGALVGALNEPKMRDKLSENGFEVVGNTPEQFAQFENQELKRWKTVIEQGKITIE</sequence>
<dbReference type="CDD" id="cd07012">
    <property type="entry name" value="PBP2_Bug_TTT"/>
    <property type="match status" value="1"/>
</dbReference>
<evidence type="ECO:0000313" key="3">
    <source>
        <dbReference type="EMBL" id="CAG9173081.1"/>
    </source>
</evidence>
<evidence type="ECO:0000256" key="1">
    <source>
        <dbReference type="ARBA" id="ARBA00006987"/>
    </source>
</evidence>
<name>A0ABN7YLM5_9BURK</name>
<dbReference type="SUPFAM" id="SSF53850">
    <property type="entry name" value="Periplasmic binding protein-like II"/>
    <property type="match status" value="1"/>
</dbReference>
<dbReference type="InterPro" id="IPR042100">
    <property type="entry name" value="Bug_dom1"/>
</dbReference>
<evidence type="ECO:0000313" key="4">
    <source>
        <dbReference type="Proteomes" id="UP000701702"/>
    </source>
</evidence>
<dbReference type="PIRSF" id="PIRSF017082">
    <property type="entry name" value="YflP"/>
    <property type="match status" value="1"/>
</dbReference>
<gene>
    <name evidence="3" type="ORF">LMG23994_02538</name>
</gene>
<comment type="caution">
    <text evidence="3">The sequence shown here is derived from an EMBL/GenBank/DDBJ whole genome shotgun (WGS) entry which is preliminary data.</text>
</comment>
<evidence type="ECO:0000256" key="2">
    <source>
        <dbReference type="SAM" id="SignalP"/>
    </source>
</evidence>
<comment type="similarity">
    <text evidence="1">Belongs to the UPF0065 (bug) family.</text>
</comment>